<evidence type="ECO:0000313" key="2">
    <source>
        <dbReference type="EMBL" id="KAK5601245.1"/>
    </source>
</evidence>
<protein>
    <submittedName>
        <fullName evidence="2">Uncharacterized protein</fullName>
    </submittedName>
</protein>
<feature type="region of interest" description="Disordered" evidence="1">
    <location>
        <begin position="90"/>
        <end position="110"/>
    </location>
</feature>
<dbReference type="EMBL" id="JAHHUM010002701">
    <property type="protein sequence ID" value="KAK5601245.1"/>
    <property type="molecule type" value="Genomic_DNA"/>
</dbReference>
<accession>A0AAV9QXV6</accession>
<dbReference type="Proteomes" id="UP001311232">
    <property type="component" value="Unassembled WGS sequence"/>
</dbReference>
<dbReference type="AlphaFoldDB" id="A0AAV9QXV6"/>
<feature type="region of interest" description="Disordered" evidence="1">
    <location>
        <begin position="28"/>
        <end position="55"/>
    </location>
</feature>
<evidence type="ECO:0000313" key="3">
    <source>
        <dbReference type="Proteomes" id="UP001311232"/>
    </source>
</evidence>
<feature type="compositionally biased region" description="Basic and acidic residues" evidence="1">
    <location>
        <begin position="97"/>
        <end position="107"/>
    </location>
</feature>
<reference evidence="2 3" key="1">
    <citation type="submission" date="2021-06" db="EMBL/GenBank/DDBJ databases">
        <authorList>
            <person name="Palmer J.M."/>
        </authorList>
    </citation>
    <scope>NUCLEOTIDE SEQUENCE [LARGE SCALE GENOMIC DNA]</scope>
    <source>
        <strain evidence="2 3">MEX-2019</strain>
        <tissue evidence="2">Muscle</tissue>
    </source>
</reference>
<proteinExistence type="predicted"/>
<keyword evidence="3" id="KW-1185">Reference proteome</keyword>
<organism evidence="2 3">
    <name type="scientific">Crenichthys baileyi</name>
    <name type="common">White River springfish</name>
    <dbReference type="NCBI Taxonomy" id="28760"/>
    <lineage>
        <taxon>Eukaryota</taxon>
        <taxon>Metazoa</taxon>
        <taxon>Chordata</taxon>
        <taxon>Craniata</taxon>
        <taxon>Vertebrata</taxon>
        <taxon>Euteleostomi</taxon>
        <taxon>Actinopterygii</taxon>
        <taxon>Neopterygii</taxon>
        <taxon>Teleostei</taxon>
        <taxon>Neoteleostei</taxon>
        <taxon>Acanthomorphata</taxon>
        <taxon>Ovalentaria</taxon>
        <taxon>Atherinomorphae</taxon>
        <taxon>Cyprinodontiformes</taxon>
        <taxon>Goodeidae</taxon>
        <taxon>Crenichthys</taxon>
    </lineage>
</organism>
<name>A0AAV9QXV6_9TELE</name>
<sequence length="294" mass="32419">MVSWQPISALRPPLCLAPSLLFARSGSLSAAAGGGGEMEREEGSGDRAGGRGRRGVSSLRVGVKELEKEKRESLLLAWLSRREVSWLPLQLPPRSSKGKETEDRETQGDTESCLCGEVQGWLLAARLPRLFEDSQAGFLLGKLSKDTETKGEKQLEISSHDWEQEEGGGSLKSWTSENEQLSMQGCFISGLAEVMPPGLWRDDTARNITSWYLHTQEVKMKVGCGCHEAAVTLSHAVFESVLRYLLFRSPCQVHLLVVEFMDVLEEDYLISSFTSALLSPLTLHPLSSPVVEVM</sequence>
<evidence type="ECO:0000256" key="1">
    <source>
        <dbReference type="SAM" id="MobiDB-lite"/>
    </source>
</evidence>
<comment type="caution">
    <text evidence="2">The sequence shown here is derived from an EMBL/GenBank/DDBJ whole genome shotgun (WGS) entry which is preliminary data.</text>
</comment>
<gene>
    <name evidence="2" type="ORF">CRENBAI_002308</name>
</gene>
<feature type="compositionally biased region" description="Basic and acidic residues" evidence="1">
    <location>
        <begin position="37"/>
        <end position="49"/>
    </location>
</feature>